<comment type="caution">
    <text evidence="2">The sequence shown here is derived from an EMBL/GenBank/DDBJ whole genome shotgun (WGS) entry which is preliminary data.</text>
</comment>
<dbReference type="Proteomes" id="UP000435112">
    <property type="component" value="Unassembled WGS sequence"/>
</dbReference>
<name>A0A6A3MBN4_9STRA</name>
<evidence type="ECO:0000313" key="3">
    <source>
        <dbReference type="Proteomes" id="UP000429607"/>
    </source>
</evidence>
<organism evidence="2 3">
    <name type="scientific">Phytophthora rubi</name>
    <dbReference type="NCBI Taxonomy" id="129364"/>
    <lineage>
        <taxon>Eukaryota</taxon>
        <taxon>Sar</taxon>
        <taxon>Stramenopiles</taxon>
        <taxon>Oomycota</taxon>
        <taxon>Peronosporomycetes</taxon>
        <taxon>Peronosporales</taxon>
        <taxon>Peronosporaceae</taxon>
        <taxon>Phytophthora</taxon>
    </lineage>
</organism>
<evidence type="ECO:0000313" key="4">
    <source>
        <dbReference type="Proteomes" id="UP000435112"/>
    </source>
</evidence>
<dbReference type="Proteomes" id="UP000429607">
    <property type="component" value="Unassembled WGS sequence"/>
</dbReference>
<evidence type="ECO:0000313" key="2">
    <source>
        <dbReference type="EMBL" id="KAE9026975.1"/>
    </source>
</evidence>
<sequence length="52" mass="5601">MSKQSSVSGCPACFVSFHPPSTLATFWPLADVGDIDMYLSNVANPSIDRSPR</sequence>
<reference evidence="3 4" key="1">
    <citation type="submission" date="2018-09" db="EMBL/GenBank/DDBJ databases">
        <title>Genomic investigation of the strawberry pathogen Phytophthora fragariae indicates pathogenicity is determined by transcriptional variation in three key races.</title>
        <authorList>
            <person name="Adams T.M."/>
            <person name="Armitage A.D."/>
            <person name="Sobczyk M.K."/>
            <person name="Bates H.J."/>
            <person name="Dunwell J.M."/>
            <person name="Nellist C.F."/>
            <person name="Harrison R.J."/>
        </authorList>
    </citation>
    <scope>NUCLEOTIDE SEQUENCE [LARGE SCALE GENOMIC DNA]</scope>
    <source>
        <strain evidence="2 3">SCRP249</strain>
        <strain evidence="1 4">SCRP324</strain>
    </source>
</reference>
<proteinExistence type="predicted"/>
<gene>
    <name evidence="2" type="ORF">PR001_g12071</name>
    <name evidence="1" type="ORF">PR002_g12085</name>
</gene>
<dbReference type="EMBL" id="QXFV01000769">
    <property type="protein sequence ID" value="KAE9026975.1"/>
    <property type="molecule type" value="Genomic_DNA"/>
</dbReference>
<dbReference type="EMBL" id="QXFU01000747">
    <property type="protein sequence ID" value="KAE9022050.1"/>
    <property type="molecule type" value="Genomic_DNA"/>
</dbReference>
<accession>A0A6A3MBN4</accession>
<protein>
    <submittedName>
        <fullName evidence="2">Uncharacterized protein</fullName>
    </submittedName>
</protein>
<evidence type="ECO:0000313" key="1">
    <source>
        <dbReference type="EMBL" id="KAE9022050.1"/>
    </source>
</evidence>
<dbReference type="AlphaFoldDB" id="A0A6A3MBN4"/>